<dbReference type="Proteomes" id="UP000185151">
    <property type="component" value="Unassembled WGS sequence"/>
</dbReference>
<feature type="transmembrane region" description="Helical" evidence="1">
    <location>
        <begin position="360"/>
        <end position="380"/>
    </location>
</feature>
<dbReference type="AlphaFoldDB" id="A0A1N6JQJ6"/>
<accession>A0A1N6JQJ6</accession>
<dbReference type="GO" id="GO:0042910">
    <property type="term" value="F:xenobiotic transmembrane transporter activity"/>
    <property type="evidence" value="ECO:0007669"/>
    <property type="project" value="TreeGrafter"/>
</dbReference>
<proteinExistence type="predicted"/>
<dbReference type="OrthoDB" id="9177212at2"/>
<sequence length="1055" mass="112877">MWIVNIALRRPLTFIVAAILILLATPFVLLRMPTDIFPEIDIPVVSIIWSYNGLDATDMAQRIVTVSERSLTTTVNDIDHIESSSLAGVGVIKLYLRPGASVPMAVAQAVANVQQTLRVLPPGITAPLVIKYSASSVPIIQLGLSSDTLSEQQLNDLGMNFLRPQLVTIPGTAVPYPYGGKSRVIAVDLDTQALLAKGMTPTDVVNAVTAQNLILPSGTAKLGATEYQVDVNGAPEAISELNAIPVSTKNGSTTYLSEVAHVRDGFSPQTSVVRQDGHRGVLQPILKNGGSSTLQIVSDLRKMLPLAAASLPKDLRITPLFDQSVFVKSAITGVIREAAIAAALTAAMILMFLGSWRSTVIIAVSIPLSILSSIIMLSICGQTINLMTLGGLALAVGILVDDATVTIENIERHLHLGTPLEDAILTGAGEIAVPALVSTLCICIVFVPMFFLSGVAKFLFVPLAEAVVFAMIASYVLSRTLVPTLVKYLMANVSHHAANPTPNLFHRVQGRFEAGFERLRAGYVEVLEVVLSNRTLFVSIFLGICIASCGLFLTLGRDFFPSVDSGQIRLHMRGPTGMRIEETARLADEVEGTIRQVIPAGDLDTILDNIGLPVSGINLAYSNGGTIGNSDAEILIALKEGKHGNTRDYVRTLRTELAKKYPGAEFFFQPADMVTQILNFGSPAAIDVQFAGNDPEKLRSIANNLSYQMRKIPGAVDVHVYQLDNNPGLGLRMNRTEIQQVGLNATDVAENMLDSLSGSFQTSPSFWLSKNGVVYNVAVQSPQYRINTLDDLLRTPVAHVGSGYPSQLLGNLVQVKPEIQPAVVTHYNIMPTVDIYADVDGRDLGSVSGQIQTLIKQVQPTLPRGARVTLRGQVQTMNSSFLALGVGLVMAILLVYLLIVINFQTWVDAFIIITALPAALAGIAWMLFFTETTLSVPALMGAIMTMGVATANSILLVSFARERMAAGCDALTAAYEAGATRIRPVLMTALAMIIGMIPMALGMGDGGEQNAPLGRAVIGGLLFATFSTLLFVPSVFALLHRKRPQHIAEAPALGE</sequence>
<feature type="transmembrane region" description="Helical" evidence="1">
    <location>
        <begin position="934"/>
        <end position="957"/>
    </location>
</feature>
<dbReference type="InterPro" id="IPR001036">
    <property type="entry name" value="Acrflvin-R"/>
</dbReference>
<protein>
    <submittedName>
        <fullName evidence="2">Multidrug efflux pump subunit AcrB</fullName>
    </submittedName>
</protein>
<dbReference type="Gene3D" id="3.30.70.1440">
    <property type="entry name" value="Multidrug efflux transporter AcrB pore domain"/>
    <property type="match status" value="1"/>
</dbReference>
<evidence type="ECO:0000256" key="1">
    <source>
        <dbReference type="SAM" id="Phobius"/>
    </source>
</evidence>
<keyword evidence="1" id="KW-0472">Membrane</keyword>
<dbReference type="RefSeq" id="WP_074296786.1">
    <property type="nucleotide sequence ID" value="NZ_FSRU01000001.1"/>
</dbReference>
<feature type="transmembrane region" description="Helical" evidence="1">
    <location>
        <begin position="12"/>
        <end position="30"/>
    </location>
</feature>
<organism evidence="2 3">
    <name type="scientific">Paraburkholderia phenazinium</name>
    <dbReference type="NCBI Taxonomy" id="60549"/>
    <lineage>
        <taxon>Bacteria</taxon>
        <taxon>Pseudomonadati</taxon>
        <taxon>Pseudomonadota</taxon>
        <taxon>Betaproteobacteria</taxon>
        <taxon>Burkholderiales</taxon>
        <taxon>Burkholderiaceae</taxon>
        <taxon>Paraburkholderia</taxon>
    </lineage>
</organism>
<feature type="transmembrane region" description="Helical" evidence="1">
    <location>
        <begin position="536"/>
        <end position="555"/>
    </location>
</feature>
<feature type="transmembrane region" description="Helical" evidence="1">
    <location>
        <begin position="906"/>
        <end position="928"/>
    </location>
</feature>
<dbReference type="PANTHER" id="PTHR32063:SF8">
    <property type="entry name" value="CATION EFFLUX PROTEIN"/>
    <property type="match status" value="1"/>
</dbReference>
<keyword evidence="1" id="KW-0812">Transmembrane</keyword>
<feature type="transmembrane region" description="Helical" evidence="1">
    <location>
        <begin position="1016"/>
        <end position="1039"/>
    </location>
</feature>
<dbReference type="PANTHER" id="PTHR32063">
    <property type="match status" value="1"/>
</dbReference>
<dbReference type="EMBL" id="FSRU01000001">
    <property type="protein sequence ID" value="SIO46437.1"/>
    <property type="molecule type" value="Genomic_DNA"/>
</dbReference>
<feature type="transmembrane region" description="Helical" evidence="1">
    <location>
        <begin position="458"/>
        <end position="477"/>
    </location>
</feature>
<dbReference type="SUPFAM" id="SSF82693">
    <property type="entry name" value="Multidrug efflux transporter AcrB pore domain, PN1, PN2, PC1 and PC2 subdomains"/>
    <property type="match status" value="2"/>
</dbReference>
<reference evidence="2 3" key="1">
    <citation type="submission" date="2016-11" db="EMBL/GenBank/DDBJ databases">
        <authorList>
            <person name="Jaros S."/>
            <person name="Januszkiewicz K."/>
            <person name="Wedrychowicz H."/>
        </authorList>
    </citation>
    <scope>NUCLEOTIDE SEQUENCE [LARGE SCALE GENOMIC DNA]</scope>
    <source>
        <strain evidence="2 3">GAS95</strain>
    </source>
</reference>
<name>A0A1N6JQJ6_9BURK</name>
<dbReference type="PRINTS" id="PR00702">
    <property type="entry name" value="ACRIFLAVINRP"/>
</dbReference>
<dbReference type="Gene3D" id="3.30.70.1320">
    <property type="entry name" value="Multidrug efflux transporter AcrB pore domain like"/>
    <property type="match status" value="1"/>
</dbReference>
<keyword evidence="1" id="KW-1133">Transmembrane helix</keyword>
<dbReference type="Gene3D" id="3.30.2090.10">
    <property type="entry name" value="Multidrug efflux transporter AcrB TolC docking domain, DN and DC subdomains"/>
    <property type="match status" value="2"/>
</dbReference>
<dbReference type="InterPro" id="IPR027463">
    <property type="entry name" value="AcrB_DN_DC_subdom"/>
</dbReference>
<feature type="transmembrane region" description="Helical" evidence="1">
    <location>
        <begin position="985"/>
        <end position="1004"/>
    </location>
</feature>
<dbReference type="SUPFAM" id="SSF82866">
    <property type="entry name" value="Multidrug efflux transporter AcrB transmembrane domain"/>
    <property type="match status" value="2"/>
</dbReference>
<dbReference type="Gene3D" id="1.20.1640.10">
    <property type="entry name" value="Multidrug efflux transporter AcrB transmembrane domain"/>
    <property type="match status" value="2"/>
</dbReference>
<dbReference type="Pfam" id="PF00873">
    <property type="entry name" value="ACR_tran"/>
    <property type="match status" value="1"/>
</dbReference>
<gene>
    <name evidence="2" type="ORF">SAMN05444165_3432</name>
</gene>
<dbReference type="GO" id="GO:0005886">
    <property type="term" value="C:plasma membrane"/>
    <property type="evidence" value="ECO:0007669"/>
    <property type="project" value="TreeGrafter"/>
</dbReference>
<feature type="transmembrane region" description="Helical" evidence="1">
    <location>
        <begin position="431"/>
        <end position="452"/>
    </location>
</feature>
<keyword evidence="3" id="KW-1185">Reference proteome</keyword>
<feature type="transmembrane region" description="Helical" evidence="1">
    <location>
        <begin position="881"/>
        <end position="899"/>
    </location>
</feature>
<dbReference type="Gene3D" id="3.30.70.1430">
    <property type="entry name" value="Multidrug efflux transporter AcrB pore domain"/>
    <property type="match status" value="2"/>
</dbReference>
<dbReference type="SUPFAM" id="SSF82714">
    <property type="entry name" value="Multidrug efflux transporter AcrB TolC docking domain, DN and DC subdomains"/>
    <property type="match status" value="1"/>
</dbReference>
<evidence type="ECO:0000313" key="2">
    <source>
        <dbReference type="EMBL" id="SIO46437.1"/>
    </source>
</evidence>
<evidence type="ECO:0000313" key="3">
    <source>
        <dbReference type="Proteomes" id="UP000185151"/>
    </source>
</evidence>